<evidence type="ECO:0000256" key="1">
    <source>
        <dbReference type="NCBIfam" id="TIGR03162"/>
    </source>
</evidence>
<evidence type="ECO:0000313" key="3">
    <source>
        <dbReference type="Proteomes" id="UP001501556"/>
    </source>
</evidence>
<dbReference type="SUPFAM" id="SSF53254">
    <property type="entry name" value="Phosphoglycerate mutase-like"/>
    <property type="match status" value="1"/>
</dbReference>
<reference evidence="3" key="1">
    <citation type="journal article" date="2019" name="Int. J. Syst. Evol. Microbiol.">
        <title>The Global Catalogue of Microorganisms (GCM) 10K type strain sequencing project: providing services to taxonomists for standard genome sequencing and annotation.</title>
        <authorList>
            <consortium name="The Broad Institute Genomics Platform"/>
            <consortium name="The Broad Institute Genome Sequencing Center for Infectious Disease"/>
            <person name="Wu L."/>
            <person name="Ma J."/>
        </authorList>
    </citation>
    <scope>NUCLEOTIDE SEQUENCE [LARGE SCALE GENOMIC DNA]</scope>
    <source>
        <strain evidence="3">JCM 17217</strain>
    </source>
</reference>
<dbReference type="RefSeq" id="WP_345122353.1">
    <property type="nucleotide sequence ID" value="NZ_BAABDI010000006.1"/>
</dbReference>
<comment type="caution">
    <text evidence="2">The sequence shown here is derived from an EMBL/GenBank/DDBJ whole genome shotgun (WGS) entry which is preliminary data.</text>
</comment>
<dbReference type="InterPro" id="IPR017578">
    <property type="entry name" value="Ribazole_CobC"/>
</dbReference>
<dbReference type="NCBIfam" id="TIGR03162">
    <property type="entry name" value="ribazole_cobC"/>
    <property type="match status" value="1"/>
</dbReference>
<dbReference type="InterPro" id="IPR013078">
    <property type="entry name" value="His_Pase_superF_clade-1"/>
</dbReference>
<keyword evidence="3" id="KW-1185">Reference proteome</keyword>
<dbReference type="InterPro" id="IPR050275">
    <property type="entry name" value="PGM_Phosphatase"/>
</dbReference>
<evidence type="ECO:0000313" key="2">
    <source>
        <dbReference type="EMBL" id="GAA3968631.1"/>
    </source>
</evidence>
<dbReference type="EC" id="3.1.3.73" evidence="1"/>
<dbReference type="Pfam" id="PF00300">
    <property type="entry name" value="His_Phos_1"/>
    <property type="match status" value="1"/>
</dbReference>
<dbReference type="InterPro" id="IPR029033">
    <property type="entry name" value="His_PPase_superfam"/>
</dbReference>
<name>A0ABP7PQ52_9BACT</name>
<proteinExistence type="predicted"/>
<protein>
    <recommendedName>
        <fullName evidence="1">Alpha-ribazole phosphatase</fullName>
        <ecNumber evidence="1">3.1.3.73</ecNumber>
    </recommendedName>
</protein>
<sequence>MEIYLLRHTAVAVAGHCYGHHDVALADTFAAEAVAVRAKLPAAGADCVYSSPSSRCQALAQQFGPAPEWDERLRELHFGTWENQPWDALPPAELNPWMADYVHTAPPGGETYGQLQARAVAFLEELVARPGLNTAFVVTHGGVVRALLAHVLGLPLANAFQVNVDFGSVTQLSWAAGRWQARGVNR</sequence>
<dbReference type="Gene3D" id="3.40.50.1240">
    <property type="entry name" value="Phosphoglycerate mutase-like"/>
    <property type="match status" value="1"/>
</dbReference>
<gene>
    <name evidence="2" type="primary">cobC_2</name>
    <name evidence="2" type="ORF">GCM10022407_13380</name>
</gene>
<accession>A0ABP7PQ52</accession>
<dbReference type="PANTHER" id="PTHR48100:SF1">
    <property type="entry name" value="HISTIDINE PHOSPHATASE FAMILY PROTEIN-RELATED"/>
    <property type="match status" value="1"/>
</dbReference>
<dbReference type="EMBL" id="BAABDI010000006">
    <property type="protein sequence ID" value="GAA3968631.1"/>
    <property type="molecule type" value="Genomic_DNA"/>
</dbReference>
<organism evidence="2 3">
    <name type="scientific">Hymenobacter antarcticus</name>
    <dbReference type="NCBI Taxonomy" id="486270"/>
    <lineage>
        <taxon>Bacteria</taxon>
        <taxon>Pseudomonadati</taxon>
        <taxon>Bacteroidota</taxon>
        <taxon>Cytophagia</taxon>
        <taxon>Cytophagales</taxon>
        <taxon>Hymenobacteraceae</taxon>
        <taxon>Hymenobacter</taxon>
    </lineage>
</organism>
<dbReference type="Proteomes" id="UP001501556">
    <property type="component" value="Unassembled WGS sequence"/>
</dbReference>
<dbReference type="PANTHER" id="PTHR48100">
    <property type="entry name" value="BROAD-SPECIFICITY PHOSPHATASE YOR283W-RELATED"/>
    <property type="match status" value="1"/>
</dbReference>
<dbReference type="SMART" id="SM00855">
    <property type="entry name" value="PGAM"/>
    <property type="match status" value="1"/>
</dbReference>
<dbReference type="CDD" id="cd07067">
    <property type="entry name" value="HP_PGM_like"/>
    <property type="match status" value="1"/>
</dbReference>